<dbReference type="NCBIfam" id="NF000955">
    <property type="entry name" value="PRK00099.1-1"/>
    <property type="match status" value="1"/>
</dbReference>
<evidence type="ECO:0000256" key="3">
    <source>
        <dbReference type="ARBA" id="ARBA00022730"/>
    </source>
</evidence>
<dbReference type="PANTHER" id="PTHR11560">
    <property type="entry name" value="39S RIBOSOMAL PROTEIN L10, MITOCHONDRIAL"/>
    <property type="match status" value="1"/>
</dbReference>
<proteinExistence type="inferred from homology"/>
<dbReference type="GO" id="GO:0015934">
    <property type="term" value="C:large ribosomal subunit"/>
    <property type="evidence" value="ECO:0007669"/>
    <property type="project" value="InterPro"/>
</dbReference>
<evidence type="ECO:0000313" key="9">
    <source>
        <dbReference type="EMBL" id="ADI16558.1"/>
    </source>
</evidence>
<dbReference type="EMBL" id="GU474841">
    <property type="protein sequence ID" value="ADI16558.1"/>
    <property type="molecule type" value="Genomic_DNA"/>
</dbReference>
<dbReference type="SUPFAM" id="SSF160369">
    <property type="entry name" value="Ribosomal protein L10-like"/>
    <property type="match status" value="1"/>
</dbReference>
<accession>E0XQ67</accession>
<dbReference type="Pfam" id="PF00466">
    <property type="entry name" value="Ribosomal_L10"/>
    <property type="match status" value="1"/>
</dbReference>
<name>E0XQ67_9GAMM</name>
<comment type="similarity">
    <text evidence="2 8">Belongs to the universal ribosomal protein uL10 family.</text>
</comment>
<dbReference type="CDD" id="cd05797">
    <property type="entry name" value="Ribosomal_L10"/>
    <property type="match status" value="1"/>
</dbReference>
<dbReference type="InterPro" id="IPR001790">
    <property type="entry name" value="Ribosomal_uL10"/>
</dbReference>
<evidence type="ECO:0000256" key="8">
    <source>
        <dbReference type="HAMAP-Rule" id="MF_00362"/>
    </source>
</evidence>
<evidence type="ECO:0000256" key="1">
    <source>
        <dbReference type="ARBA" id="ARBA00002633"/>
    </source>
</evidence>
<dbReference type="GO" id="GO:0003735">
    <property type="term" value="F:structural constituent of ribosome"/>
    <property type="evidence" value="ECO:0007669"/>
    <property type="project" value="InterPro"/>
</dbReference>
<evidence type="ECO:0000256" key="5">
    <source>
        <dbReference type="ARBA" id="ARBA00022980"/>
    </source>
</evidence>
<dbReference type="GO" id="GO:0006412">
    <property type="term" value="P:translation"/>
    <property type="evidence" value="ECO:0007669"/>
    <property type="project" value="UniProtKB-UniRule"/>
</dbReference>
<sequence>MALRLEQKQEIVAEVNDAASSALSAVLADYRGLTVAEMTELRVKARETGVYLRVVRNTLVKRAVEGTDFECLKDALVGPTLLAFSREDPGAAARLLKEYAQDLEELDIKALSIGGTLLPADQIDRVARLPTLDQARSMLMSAMQAPIIKLAQTVNEVPGKVVRVVAAVKEQKEAET</sequence>
<keyword evidence="4 8" id="KW-0694">RNA-binding</keyword>
<organism evidence="9">
    <name type="scientific">uncultured gamma proteobacterium HF0010_01E20</name>
    <dbReference type="NCBI Taxonomy" id="710977"/>
    <lineage>
        <taxon>Bacteria</taxon>
        <taxon>Pseudomonadati</taxon>
        <taxon>Pseudomonadota</taxon>
        <taxon>Gammaproteobacteria</taxon>
        <taxon>environmental samples</taxon>
    </lineage>
</organism>
<comment type="function">
    <text evidence="1 8">Forms part of the ribosomal stalk, playing a central role in the interaction of the ribosome with GTP-bound translation factors.</text>
</comment>
<dbReference type="InterPro" id="IPR047865">
    <property type="entry name" value="Ribosomal_uL10_bac_type"/>
</dbReference>
<keyword evidence="6 8" id="KW-0687">Ribonucleoprotein</keyword>
<dbReference type="GO" id="GO:0070180">
    <property type="term" value="F:large ribosomal subunit rRNA binding"/>
    <property type="evidence" value="ECO:0007669"/>
    <property type="project" value="UniProtKB-UniRule"/>
</dbReference>
<dbReference type="InterPro" id="IPR043141">
    <property type="entry name" value="Ribosomal_uL10-like_sf"/>
</dbReference>
<dbReference type="InterPro" id="IPR002363">
    <property type="entry name" value="Ribosomal_uL10_CS_bac"/>
</dbReference>
<comment type="subunit">
    <text evidence="8">Part of the ribosomal stalk of the 50S ribosomal subunit. The N-terminus interacts with L11 and the large rRNA to form the base of the stalk. The C-terminus forms an elongated spine to which L12 dimers bind in a sequential fashion forming a multimeric L10(L12)X complex.</text>
</comment>
<keyword evidence="5 8" id="KW-0689">Ribosomal protein</keyword>
<protein>
    <recommendedName>
        <fullName evidence="7 8">Large ribosomal subunit protein uL10</fullName>
    </recommendedName>
</protein>
<dbReference type="FunFam" id="3.30.70.1730:FF:000001">
    <property type="entry name" value="50S ribosomal protein L10"/>
    <property type="match status" value="1"/>
</dbReference>
<gene>
    <name evidence="8" type="primary">rplJ</name>
</gene>
<reference evidence="9" key="1">
    <citation type="journal article" date="2011" name="Environ. Microbiol.">
        <title>Time-series analyses of Monterey Bay coastal microbial picoplankton using a 'genome proxy' microarray.</title>
        <authorList>
            <person name="Rich V.I."/>
            <person name="Pham V.D."/>
            <person name="Eppley J."/>
            <person name="Shi Y."/>
            <person name="DeLong E.F."/>
        </authorList>
    </citation>
    <scope>NUCLEOTIDE SEQUENCE</scope>
</reference>
<evidence type="ECO:0000256" key="4">
    <source>
        <dbReference type="ARBA" id="ARBA00022884"/>
    </source>
</evidence>
<dbReference type="InterPro" id="IPR022973">
    <property type="entry name" value="Ribosomal_uL10_bac"/>
</dbReference>
<evidence type="ECO:0000256" key="2">
    <source>
        <dbReference type="ARBA" id="ARBA00008889"/>
    </source>
</evidence>
<dbReference type="Gene3D" id="3.30.70.1730">
    <property type="match status" value="1"/>
</dbReference>
<evidence type="ECO:0000256" key="7">
    <source>
        <dbReference type="ARBA" id="ARBA00035202"/>
    </source>
</evidence>
<keyword evidence="3 8" id="KW-0699">rRNA-binding</keyword>
<evidence type="ECO:0000256" key="6">
    <source>
        <dbReference type="ARBA" id="ARBA00023274"/>
    </source>
</evidence>
<dbReference type="Gene3D" id="6.10.250.2350">
    <property type="match status" value="1"/>
</dbReference>
<dbReference type="HAMAP" id="MF_00362">
    <property type="entry name" value="Ribosomal_uL10"/>
    <property type="match status" value="1"/>
</dbReference>
<dbReference type="AlphaFoldDB" id="E0XQ67"/>
<dbReference type="PROSITE" id="PS01109">
    <property type="entry name" value="RIBOSOMAL_L10"/>
    <property type="match status" value="1"/>
</dbReference>